<dbReference type="GeneID" id="98180285"/>
<evidence type="ECO:0000256" key="1">
    <source>
        <dbReference type="ARBA" id="ARBA00022617"/>
    </source>
</evidence>
<sequence>MSFVPSSPSLTVTAKAVILTVTSQPFLAAIGFAVAVYIAHSCLTYARLRHFPGPKLARWTRIPLVLWHLSGRVHLKLQEISETHGPLALVAPGVLLTSDSELMRRMAAPRSRYKRSNWYMAFRFNPDKDHIGSHRDNEVHAQLKLKIAPGYSGREIVDLEEKVDANIVALVKLIEKSYLSAPTETKAFDLAQKIQYFTADTIGDIAFGKAIGFLENDTDMYDYLKTSAEGFPFFMVLSLFPWLMYVLGLDTVKKYLPSAGDSVGMGRIMGLAHEIVEKRYPPKEGELHQDMLGSFIRHGLTREEAESESVMQILAGAETTATAIRMTLFYIYSNPRILFKLRAEIEKARPSSPITNAEATNLPYLQAVIKEGIRIYPSITGIMLKDVPPEGDTYNGKFIPGGSAIGYSVMGMLMDKKTWGDDAKTFRPERFLEGSEGELQVRNAAVEATFGYGRWKCLGRNIAQLELNKAITEIVRTFDLSVVYPTNPFKNYSAGVQIQWDMWMRATLARD</sequence>
<dbReference type="PANTHER" id="PTHR24305">
    <property type="entry name" value="CYTOCHROME P450"/>
    <property type="match status" value="1"/>
</dbReference>
<keyword evidence="6" id="KW-1185">Reference proteome</keyword>
<keyword evidence="4" id="KW-0812">Transmembrane</keyword>
<evidence type="ECO:0000313" key="5">
    <source>
        <dbReference type="EMBL" id="GAB1319333.1"/>
    </source>
</evidence>
<evidence type="ECO:0000256" key="4">
    <source>
        <dbReference type="SAM" id="Phobius"/>
    </source>
</evidence>
<evidence type="ECO:0000256" key="2">
    <source>
        <dbReference type="ARBA" id="ARBA00022723"/>
    </source>
</evidence>
<dbReference type="SUPFAM" id="SSF48264">
    <property type="entry name" value="Cytochrome P450"/>
    <property type="match status" value="1"/>
</dbReference>
<dbReference type="PRINTS" id="PR00463">
    <property type="entry name" value="EP450I"/>
</dbReference>
<evidence type="ECO:0000256" key="3">
    <source>
        <dbReference type="ARBA" id="ARBA00023004"/>
    </source>
</evidence>
<dbReference type="PRINTS" id="PR00385">
    <property type="entry name" value="P450"/>
</dbReference>
<gene>
    <name evidence="5" type="ORF">MFIFM68171_09543</name>
</gene>
<keyword evidence="4" id="KW-1133">Transmembrane helix</keyword>
<feature type="transmembrane region" description="Helical" evidence="4">
    <location>
        <begin position="26"/>
        <end position="48"/>
    </location>
</feature>
<comment type="caution">
    <text evidence="5">The sequence shown here is derived from an EMBL/GenBank/DDBJ whole genome shotgun (WGS) entry which is preliminary data.</text>
</comment>
<dbReference type="InterPro" id="IPR002401">
    <property type="entry name" value="Cyt_P450_E_grp-I"/>
</dbReference>
<proteinExistence type="predicted"/>
<keyword evidence="1" id="KW-0349">Heme</keyword>
<keyword evidence="2" id="KW-0479">Metal-binding</keyword>
<dbReference type="InterPro" id="IPR001128">
    <property type="entry name" value="Cyt_P450"/>
</dbReference>
<feature type="transmembrane region" description="Helical" evidence="4">
    <location>
        <begin position="230"/>
        <end position="248"/>
    </location>
</feature>
<dbReference type="CDD" id="cd11060">
    <property type="entry name" value="CYP57A1-like"/>
    <property type="match status" value="1"/>
</dbReference>
<evidence type="ECO:0008006" key="7">
    <source>
        <dbReference type="Google" id="ProtNLM"/>
    </source>
</evidence>
<protein>
    <recommendedName>
        <fullName evidence="7">Cytochrome P450</fullName>
    </recommendedName>
</protein>
<reference evidence="5 6" key="1">
    <citation type="submission" date="2024-09" db="EMBL/GenBank/DDBJ databases">
        <title>Itraconazole resistance in Madurella fahalii resulting from another homologue of gene encoding cytochrome P450 14-alpha sterol demethylase (CYP51).</title>
        <authorList>
            <person name="Yoshioka I."/>
            <person name="Fahal A.H."/>
            <person name="Kaneko S."/>
            <person name="Yaguchi T."/>
        </authorList>
    </citation>
    <scope>NUCLEOTIDE SEQUENCE [LARGE SCALE GENOMIC DNA]</scope>
    <source>
        <strain evidence="5 6">IFM 68171</strain>
    </source>
</reference>
<dbReference type="Proteomes" id="UP001628179">
    <property type="component" value="Unassembled WGS sequence"/>
</dbReference>
<dbReference type="RefSeq" id="XP_070921063.1">
    <property type="nucleotide sequence ID" value="XM_071064962.1"/>
</dbReference>
<dbReference type="Gene3D" id="1.10.630.10">
    <property type="entry name" value="Cytochrome P450"/>
    <property type="match status" value="1"/>
</dbReference>
<dbReference type="EMBL" id="BAAFSV010000005">
    <property type="protein sequence ID" value="GAB1319333.1"/>
    <property type="molecule type" value="Genomic_DNA"/>
</dbReference>
<keyword evidence="4" id="KW-0472">Membrane</keyword>
<dbReference type="InterPro" id="IPR036396">
    <property type="entry name" value="Cyt_P450_sf"/>
</dbReference>
<keyword evidence="3" id="KW-0408">Iron</keyword>
<dbReference type="Pfam" id="PF00067">
    <property type="entry name" value="p450"/>
    <property type="match status" value="1"/>
</dbReference>
<organism evidence="5 6">
    <name type="scientific">Madurella fahalii</name>
    <dbReference type="NCBI Taxonomy" id="1157608"/>
    <lineage>
        <taxon>Eukaryota</taxon>
        <taxon>Fungi</taxon>
        <taxon>Dikarya</taxon>
        <taxon>Ascomycota</taxon>
        <taxon>Pezizomycotina</taxon>
        <taxon>Sordariomycetes</taxon>
        <taxon>Sordariomycetidae</taxon>
        <taxon>Sordariales</taxon>
        <taxon>Sordariales incertae sedis</taxon>
        <taxon>Madurella</taxon>
    </lineage>
</organism>
<dbReference type="PANTHER" id="PTHR24305:SF168">
    <property type="entry name" value="P450, PUTATIVE (EUROFUNG)-RELATED"/>
    <property type="match status" value="1"/>
</dbReference>
<accession>A0ABQ0GNI5</accession>
<name>A0ABQ0GNI5_9PEZI</name>
<dbReference type="InterPro" id="IPR050121">
    <property type="entry name" value="Cytochrome_P450_monoxygenase"/>
</dbReference>
<evidence type="ECO:0000313" key="6">
    <source>
        <dbReference type="Proteomes" id="UP001628179"/>
    </source>
</evidence>